<organism evidence="1 2">
    <name type="scientific">Candidatus Sulfuritelmatomonas gaucii</name>
    <dbReference type="NCBI Taxonomy" id="2043161"/>
    <lineage>
        <taxon>Bacteria</taxon>
        <taxon>Pseudomonadati</taxon>
        <taxon>Acidobacteriota</taxon>
        <taxon>Terriglobia</taxon>
        <taxon>Terriglobales</taxon>
        <taxon>Acidobacteriaceae</taxon>
        <taxon>Candidatus Sulfuritelmatomonas</taxon>
    </lineage>
</organism>
<dbReference type="Proteomes" id="UP000239735">
    <property type="component" value="Unassembled WGS sequence"/>
</dbReference>
<evidence type="ECO:0000313" key="1">
    <source>
        <dbReference type="EMBL" id="SPE25226.1"/>
    </source>
</evidence>
<name>A0A2N9LPR4_9BACT</name>
<gene>
    <name evidence="1" type="ORF">SBA5_490012</name>
</gene>
<protein>
    <recommendedName>
        <fullName evidence="3">DUF2993 domain-containing protein</fullName>
    </recommendedName>
</protein>
<reference evidence="2" key="1">
    <citation type="submission" date="2018-02" db="EMBL/GenBank/DDBJ databases">
        <authorList>
            <person name="Hausmann B."/>
        </authorList>
    </citation>
    <scope>NUCLEOTIDE SEQUENCE [LARGE SCALE GENOMIC DNA]</scope>
    <source>
        <strain evidence="2">Peat soil MAG SbA5</strain>
    </source>
</reference>
<dbReference type="EMBL" id="OKRB01000107">
    <property type="protein sequence ID" value="SPE25226.1"/>
    <property type="molecule type" value="Genomic_DNA"/>
</dbReference>
<dbReference type="AlphaFoldDB" id="A0A2N9LPR4"/>
<proteinExistence type="predicted"/>
<evidence type="ECO:0008006" key="3">
    <source>
        <dbReference type="Google" id="ProtNLM"/>
    </source>
</evidence>
<evidence type="ECO:0000313" key="2">
    <source>
        <dbReference type="Proteomes" id="UP000239735"/>
    </source>
</evidence>
<sequence length="186" mass="20085">MLGGAVVPCHGVELTVSLKALEQTLKQQLFSGPDGRYYLKGNSQSGCFISTEDPHLSFEQDRIVVRVKTRARLGKMVGGSCLGVTLTLPAEVSLAPEAEGETIGFKDARLKRISDRKEINFVLAPFLRGQVPRSMTVNAADLLRKALAGSTATSGYKVNLDRLRIQSIQIVGDKLVLDADGDLSVE</sequence>
<accession>A0A2N9LPR4</accession>